<gene>
    <name evidence="5" type="ORF">SAMN02799620_01455</name>
</gene>
<feature type="transmembrane region" description="Helical" evidence="3">
    <location>
        <begin position="27"/>
        <end position="50"/>
    </location>
</feature>
<keyword evidence="3" id="KW-1133">Transmembrane helix</keyword>
<name>A0A1G4VNN3_9MYCO</name>
<dbReference type="InterPro" id="IPR013094">
    <property type="entry name" value="AB_hydrolase_3"/>
</dbReference>
<protein>
    <submittedName>
        <fullName evidence="5">Acetyl esterase/lipase</fullName>
    </submittedName>
</protein>
<dbReference type="InterPro" id="IPR029058">
    <property type="entry name" value="AB_hydrolase_fold"/>
</dbReference>
<dbReference type="Proteomes" id="UP000199707">
    <property type="component" value="Unassembled WGS sequence"/>
</dbReference>
<dbReference type="PANTHER" id="PTHR48081:SF30">
    <property type="entry name" value="ACETYL-HYDROLASE LIPR-RELATED"/>
    <property type="match status" value="1"/>
</dbReference>
<evidence type="ECO:0000256" key="1">
    <source>
        <dbReference type="ARBA" id="ARBA00010515"/>
    </source>
</evidence>
<dbReference type="InterPro" id="IPR050300">
    <property type="entry name" value="GDXG_lipolytic_enzyme"/>
</dbReference>
<evidence type="ECO:0000313" key="5">
    <source>
        <dbReference type="EMBL" id="SCX09514.1"/>
    </source>
</evidence>
<evidence type="ECO:0000256" key="2">
    <source>
        <dbReference type="ARBA" id="ARBA00022801"/>
    </source>
</evidence>
<keyword evidence="3" id="KW-0812">Transmembrane</keyword>
<dbReference type="AlphaFoldDB" id="A0A1G4VNN3"/>
<reference evidence="6" key="1">
    <citation type="submission" date="2016-10" db="EMBL/GenBank/DDBJ databases">
        <authorList>
            <person name="Varghese N."/>
            <person name="Submissions S."/>
        </authorList>
    </citation>
    <scope>NUCLEOTIDE SEQUENCE [LARGE SCALE GENOMIC DNA]</scope>
    <source>
        <strain evidence="6">UNC267MFSha1.1M11</strain>
    </source>
</reference>
<dbReference type="EMBL" id="FMUB01000002">
    <property type="protein sequence ID" value="SCX09514.1"/>
    <property type="molecule type" value="Genomic_DNA"/>
</dbReference>
<sequence>MGTVNLLEWRDRPDTVQFGPASRQSKLLGLLTAIFVRPVLGALTIIGLIFNKVWPAGLQRAHLDVIDRPLRVIRPLPGTAVTKEALPHCTAEWLVAPNARDSDRVIVYFHGSALVTLGLNSHRRFASKLSEATGAQVFNVGYRLAPQASIDEAVEDGLDAYRHVLALGFSPDQVVFAGDSAGGLMAADTALAVRDAGLPVPAGQVLLSALTSADMQLKYEALKEHMDVLFPFMTVKFIYDVFATVNGTRPVPVMPSEANMSGLGPFLLQIGTNEMLRNDTFTLADRLRADGVPVWVQVWDKAMHMFQLSFDVNPDARRAVEEIASFVEYVTMQARDEAVS</sequence>
<keyword evidence="3" id="KW-0472">Membrane</keyword>
<dbReference type="GO" id="GO:0004806">
    <property type="term" value="F:triacylglycerol lipase activity"/>
    <property type="evidence" value="ECO:0007669"/>
    <property type="project" value="TreeGrafter"/>
</dbReference>
<keyword evidence="2" id="KW-0378">Hydrolase</keyword>
<proteinExistence type="inferred from homology"/>
<dbReference type="Gene3D" id="3.40.50.1820">
    <property type="entry name" value="alpha/beta hydrolase"/>
    <property type="match status" value="1"/>
</dbReference>
<organism evidence="5 6">
    <name type="scientific">Mycolicibacterium fluoranthenivorans</name>
    <dbReference type="NCBI Taxonomy" id="258505"/>
    <lineage>
        <taxon>Bacteria</taxon>
        <taxon>Bacillati</taxon>
        <taxon>Actinomycetota</taxon>
        <taxon>Actinomycetes</taxon>
        <taxon>Mycobacteriales</taxon>
        <taxon>Mycobacteriaceae</taxon>
        <taxon>Mycolicibacterium</taxon>
    </lineage>
</organism>
<comment type="similarity">
    <text evidence="1">Belongs to the 'GDXG' lipolytic enzyme family.</text>
</comment>
<dbReference type="SUPFAM" id="SSF53474">
    <property type="entry name" value="alpha/beta-Hydrolases"/>
    <property type="match status" value="1"/>
</dbReference>
<evidence type="ECO:0000259" key="4">
    <source>
        <dbReference type="Pfam" id="PF07859"/>
    </source>
</evidence>
<dbReference type="Pfam" id="PF07859">
    <property type="entry name" value="Abhydrolase_3"/>
    <property type="match status" value="1"/>
</dbReference>
<feature type="domain" description="Alpha/beta hydrolase fold-3" evidence="4">
    <location>
        <begin position="106"/>
        <end position="307"/>
    </location>
</feature>
<evidence type="ECO:0000256" key="3">
    <source>
        <dbReference type="SAM" id="Phobius"/>
    </source>
</evidence>
<dbReference type="STRING" id="1502745.SAMN02799620_01455"/>
<dbReference type="PANTHER" id="PTHR48081">
    <property type="entry name" value="AB HYDROLASE SUPERFAMILY PROTEIN C4A8.06C"/>
    <property type="match status" value="1"/>
</dbReference>
<accession>A0A1G4VNN3</accession>
<evidence type="ECO:0000313" key="6">
    <source>
        <dbReference type="Proteomes" id="UP000199707"/>
    </source>
</evidence>